<feature type="transmembrane region" description="Helical" evidence="5">
    <location>
        <begin position="335"/>
        <end position="355"/>
    </location>
</feature>
<dbReference type="AlphaFoldDB" id="A0A6N6JF58"/>
<evidence type="ECO:0000313" key="7">
    <source>
        <dbReference type="EMBL" id="GFE64981.1"/>
    </source>
</evidence>
<dbReference type="GO" id="GO:0016020">
    <property type="term" value="C:membrane"/>
    <property type="evidence" value="ECO:0007669"/>
    <property type="project" value="UniProtKB-SubCell"/>
</dbReference>
<dbReference type="Gene3D" id="3.30.750.24">
    <property type="entry name" value="STAS domain"/>
    <property type="match status" value="1"/>
</dbReference>
<accession>A0A6N6JF58</accession>
<dbReference type="InterPro" id="IPR001902">
    <property type="entry name" value="SLC26A/SulP_fam"/>
</dbReference>
<dbReference type="SUPFAM" id="SSF52091">
    <property type="entry name" value="SpoIIaa-like"/>
    <property type="match status" value="1"/>
</dbReference>
<feature type="transmembrane region" description="Helical" evidence="5">
    <location>
        <begin position="26"/>
        <end position="49"/>
    </location>
</feature>
<sequence>MRSFLSSLTPSWLAGYEPGHLTADGLAGFILAILLIPQAMAYALLAGLPPEAGLYTAMIPPLLYALFGQSAFVSVGPVALASLLVADAVGGSDLPPMTAAAIMAIETGAILLALGLVRLGRLVNFISEPALLGFTAAAAVLIATSQVPALLGLDIPRAGDLVAGTQGFLGAGMPHLPTVLLSLCVLAALLIGDRYGAATLWRIGVHPPYRLALAKSIPLLVMIAATLAAVRLGDGIARVAPPSGALPEIGVPLHSLEAWLSLLGPSAVVALIVFVTGTAVAKSLSGRDNKALNTSREAIAVGAANVAAGMTGGYPTGVSLSRSALVYDTGARSPLATAFAGLLVLPVILFGGPVLALLPEAALAALVVSAVFGLIKLDEIRAVWRHSPTEGGVIAVTFLATVLTGVQTGLLIGALAGIAAFLWFSSLPRVTRIGSAQDGEIYRSVDRDDIDVDTLPVLVVRIDRSLYFGNVGHCEDQLSELLAKHPEAKGLLLDMRGVNAVDASGIRMLNRLLSSLKERDLVMGFAALHEPVHEALRKAGPGKTYPCYQTVEEGVEALTLECDGAQP</sequence>
<organism evidence="7 8">
    <name type="scientific">Litoreibacter roseus</name>
    <dbReference type="NCBI Taxonomy" id="2601869"/>
    <lineage>
        <taxon>Bacteria</taxon>
        <taxon>Pseudomonadati</taxon>
        <taxon>Pseudomonadota</taxon>
        <taxon>Alphaproteobacteria</taxon>
        <taxon>Rhodobacterales</taxon>
        <taxon>Roseobacteraceae</taxon>
        <taxon>Litoreibacter</taxon>
    </lineage>
</organism>
<evidence type="ECO:0000313" key="8">
    <source>
        <dbReference type="Proteomes" id="UP000436822"/>
    </source>
</evidence>
<dbReference type="InterPro" id="IPR036513">
    <property type="entry name" value="STAS_dom_sf"/>
</dbReference>
<evidence type="ECO:0000256" key="2">
    <source>
        <dbReference type="ARBA" id="ARBA00022692"/>
    </source>
</evidence>
<dbReference type="Pfam" id="PF01740">
    <property type="entry name" value="STAS"/>
    <property type="match status" value="1"/>
</dbReference>
<reference evidence="7 8" key="1">
    <citation type="submission" date="2019-12" db="EMBL/GenBank/DDBJ databases">
        <title>Litoreibacter badius sp. nov., a novel bacteriochlorophyll a-containing bacterium in the genus Litoreibacter.</title>
        <authorList>
            <person name="Kanamuro M."/>
            <person name="Takabe Y."/>
            <person name="Mori K."/>
            <person name="Takaichi S."/>
            <person name="Hanada S."/>
        </authorList>
    </citation>
    <scope>NUCLEOTIDE SEQUENCE [LARGE SCALE GENOMIC DNA]</scope>
    <source>
        <strain evidence="7 8">K6</strain>
    </source>
</reference>
<evidence type="ECO:0000256" key="5">
    <source>
        <dbReference type="SAM" id="Phobius"/>
    </source>
</evidence>
<evidence type="ECO:0000256" key="1">
    <source>
        <dbReference type="ARBA" id="ARBA00004141"/>
    </source>
</evidence>
<feature type="transmembrane region" description="Helical" evidence="5">
    <location>
        <begin position="129"/>
        <end position="151"/>
    </location>
</feature>
<dbReference type="OrthoDB" id="9769739at2"/>
<keyword evidence="4 5" id="KW-0472">Membrane</keyword>
<dbReference type="InterPro" id="IPR011547">
    <property type="entry name" value="SLC26A/SulP_dom"/>
</dbReference>
<dbReference type="Proteomes" id="UP000436822">
    <property type="component" value="Unassembled WGS sequence"/>
</dbReference>
<proteinExistence type="predicted"/>
<evidence type="ECO:0000259" key="6">
    <source>
        <dbReference type="PROSITE" id="PS50801"/>
    </source>
</evidence>
<dbReference type="Pfam" id="PF00916">
    <property type="entry name" value="Sulfate_transp"/>
    <property type="match status" value="1"/>
</dbReference>
<feature type="domain" description="STAS" evidence="6">
    <location>
        <begin position="457"/>
        <end position="558"/>
    </location>
</feature>
<feature type="transmembrane region" description="Helical" evidence="5">
    <location>
        <begin position="61"/>
        <end position="85"/>
    </location>
</feature>
<feature type="transmembrane region" description="Helical" evidence="5">
    <location>
        <begin position="97"/>
        <end position="117"/>
    </location>
</feature>
<keyword evidence="8" id="KW-1185">Reference proteome</keyword>
<dbReference type="GO" id="GO:0055085">
    <property type="term" value="P:transmembrane transport"/>
    <property type="evidence" value="ECO:0007669"/>
    <property type="project" value="InterPro"/>
</dbReference>
<feature type="transmembrane region" description="Helical" evidence="5">
    <location>
        <begin position="212"/>
        <end position="232"/>
    </location>
</feature>
<evidence type="ECO:0000256" key="3">
    <source>
        <dbReference type="ARBA" id="ARBA00022989"/>
    </source>
</evidence>
<dbReference type="RefSeq" id="WP_159806558.1">
    <property type="nucleotide sequence ID" value="NZ_BLJE01000002.1"/>
</dbReference>
<feature type="transmembrane region" description="Helical" evidence="5">
    <location>
        <begin position="171"/>
        <end position="191"/>
    </location>
</feature>
<gene>
    <name evidence="7" type="ORF">KIN_20550</name>
</gene>
<feature type="transmembrane region" description="Helical" evidence="5">
    <location>
        <begin position="258"/>
        <end position="281"/>
    </location>
</feature>
<dbReference type="PANTHER" id="PTHR11814">
    <property type="entry name" value="SULFATE TRANSPORTER"/>
    <property type="match status" value="1"/>
</dbReference>
<dbReference type="CDD" id="cd07042">
    <property type="entry name" value="STAS_SulP_like_sulfate_transporter"/>
    <property type="match status" value="1"/>
</dbReference>
<keyword evidence="3 5" id="KW-1133">Transmembrane helix</keyword>
<comment type="subcellular location">
    <subcellularLocation>
        <location evidence="1">Membrane</location>
        <topology evidence="1">Multi-pass membrane protein</topology>
    </subcellularLocation>
</comment>
<dbReference type="InterPro" id="IPR002645">
    <property type="entry name" value="STAS_dom"/>
</dbReference>
<feature type="transmembrane region" description="Helical" evidence="5">
    <location>
        <begin position="398"/>
        <end position="424"/>
    </location>
</feature>
<dbReference type="EMBL" id="BLJE01000002">
    <property type="protein sequence ID" value="GFE64981.1"/>
    <property type="molecule type" value="Genomic_DNA"/>
</dbReference>
<name>A0A6N6JF58_9RHOB</name>
<feature type="transmembrane region" description="Helical" evidence="5">
    <location>
        <begin position="361"/>
        <end position="377"/>
    </location>
</feature>
<keyword evidence="2 5" id="KW-0812">Transmembrane</keyword>
<protein>
    <submittedName>
        <fullName evidence="7">Sodium-independent anion transporter</fullName>
    </submittedName>
</protein>
<comment type="caution">
    <text evidence="7">The sequence shown here is derived from an EMBL/GenBank/DDBJ whole genome shotgun (WGS) entry which is preliminary data.</text>
</comment>
<evidence type="ECO:0000256" key="4">
    <source>
        <dbReference type="ARBA" id="ARBA00023136"/>
    </source>
</evidence>
<dbReference type="PROSITE" id="PS50801">
    <property type="entry name" value="STAS"/>
    <property type="match status" value="1"/>
</dbReference>